<dbReference type="EMBL" id="CP042435">
    <property type="protein sequence ID" value="QEC66069.1"/>
    <property type="molecule type" value="Genomic_DNA"/>
</dbReference>
<gene>
    <name evidence="2" type="ORF">FRZ67_01635</name>
</gene>
<dbReference type="Proteomes" id="UP000321533">
    <property type="component" value="Chromosome"/>
</dbReference>
<feature type="domain" description="SnoaL-like" evidence="1">
    <location>
        <begin position="9"/>
        <end position="109"/>
    </location>
</feature>
<dbReference type="OrthoDB" id="391735at2"/>
<accession>A0A5B8V4F9</accession>
<dbReference type="InterPro" id="IPR037401">
    <property type="entry name" value="SnoaL-like"/>
</dbReference>
<evidence type="ECO:0000259" key="1">
    <source>
        <dbReference type="Pfam" id="PF12680"/>
    </source>
</evidence>
<dbReference type="SUPFAM" id="SSF54427">
    <property type="entry name" value="NTF2-like"/>
    <property type="match status" value="1"/>
</dbReference>
<keyword evidence="3" id="KW-1185">Reference proteome</keyword>
<dbReference type="Pfam" id="PF12680">
    <property type="entry name" value="SnoaL_2"/>
    <property type="match status" value="1"/>
</dbReference>
<evidence type="ECO:0000313" key="3">
    <source>
        <dbReference type="Proteomes" id="UP000321533"/>
    </source>
</evidence>
<dbReference type="AlphaFoldDB" id="A0A5B8V4F9"/>
<dbReference type="InterPro" id="IPR032710">
    <property type="entry name" value="NTF2-like_dom_sf"/>
</dbReference>
<sequence>MNVNQQLITKFYSAFQNKDYKTMQGCYADNATFNDPVFEKLNAAEVRAMWEMLITRGKDLQLTFTNVEANDTTGSAEWIAAYTFSASGHKVVNKIKANFVFENGKIVQHTDSFDFYTWAKQALGFKGLLLGWTSFLHNKVKQGARTNLLKFIGK</sequence>
<dbReference type="KEGG" id="pgin:FRZ67_01635"/>
<protein>
    <submittedName>
        <fullName evidence="2">Nuclear transport factor 2 family protein</fullName>
    </submittedName>
</protein>
<organism evidence="2 3">
    <name type="scientific">Panacibacter ginsenosidivorans</name>
    <dbReference type="NCBI Taxonomy" id="1813871"/>
    <lineage>
        <taxon>Bacteria</taxon>
        <taxon>Pseudomonadati</taxon>
        <taxon>Bacteroidota</taxon>
        <taxon>Chitinophagia</taxon>
        <taxon>Chitinophagales</taxon>
        <taxon>Chitinophagaceae</taxon>
        <taxon>Panacibacter</taxon>
    </lineage>
</organism>
<evidence type="ECO:0000313" key="2">
    <source>
        <dbReference type="EMBL" id="QEC66069.1"/>
    </source>
</evidence>
<proteinExistence type="predicted"/>
<dbReference type="RefSeq" id="WP_147187869.1">
    <property type="nucleotide sequence ID" value="NZ_CP042435.1"/>
</dbReference>
<dbReference type="Gene3D" id="3.10.450.50">
    <property type="match status" value="1"/>
</dbReference>
<reference evidence="2 3" key="1">
    <citation type="journal article" date="2016" name="Int. J. Syst. Evol. Microbiol.">
        <title>Panacibacter ginsenosidivorans gen. nov., sp. nov., with ginsenoside converting activity isolated from soil of a ginseng field.</title>
        <authorList>
            <person name="Siddiqi M.Z."/>
            <person name="Muhammad Shafi S."/>
            <person name="Choi K.D."/>
            <person name="Im W.T."/>
        </authorList>
    </citation>
    <scope>NUCLEOTIDE SEQUENCE [LARGE SCALE GENOMIC DNA]</scope>
    <source>
        <strain evidence="2 3">Gsoil1550</strain>
    </source>
</reference>
<name>A0A5B8V4F9_9BACT</name>